<evidence type="ECO:0000313" key="2">
    <source>
        <dbReference type="Proteomes" id="UP000030693"/>
    </source>
</evidence>
<organism evidence="1">
    <name type="scientific">Fonticula alba</name>
    <name type="common">Slime mold</name>
    <dbReference type="NCBI Taxonomy" id="691883"/>
    <lineage>
        <taxon>Eukaryota</taxon>
        <taxon>Rotosphaerida</taxon>
        <taxon>Fonticulaceae</taxon>
        <taxon>Fonticula</taxon>
    </lineage>
</organism>
<gene>
    <name evidence="1" type="ORF">H696_01048</name>
</gene>
<reference evidence="1" key="1">
    <citation type="submission" date="2013-04" db="EMBL/GenBank/DDBJ databases">
        <title>The Genome Sequence of Fonticula alba ATCC 38817.</title>
        <authorList>
            <consortium name="The Broad Institute Genomics Platform"/>
            <person name="Russ C."/>
            <person name="Cuomo C."/>
            <person name="Burger G."/>
            <person name="Gray M.W."/>
            <person name="Holland P.W.H."/>
            <person name="King N."/>
            <person name="Lang F.B.F."/>
            <person name="Roger A.J."/>
            <person name="Ruiz-Trillo I."/>
            <person name="Brown M."/>
            <person name="Walker B."/>
            <person name="Young S."/>
            <person name="Zeng Q."/>
            <person name="Gargeya S."/>
            <person name="Fitzgerald M."/>
            <person name="Haas B."/>
            <person name="Abouelleil A."/>
            <person name="Allen A.W."/>
            <person name="Alvarado L."/>
            <person name="Arachchi H.M."/>
            <person name="Berlin A.M."/>
            <person name="Chapman S.B."/>
            <person name="Gainer-Dewar J."/>
            <person name="Goldberg J."/>
            <person name="Griggs A."/>
            <person name="Gujja S."/>
            <person name="Hansen M."/>
            <person name="Howarth C."/>
            <person name="Imamovic A."/>
            <person name="Ireland A."/>
            <person name="Larimer J."/>
            <person name="McCowan C."/>
            <person name="Murphy C."/>
            <person name="Pearson M."/>
            <person name="Poon T.W."/>
            <person name="Priest M."/>
            <person name="Roberts A."/>
            <person name="Saif S."/>
            <person name="Shea T."/>
            <person name="Sisk P."/>
            <person name="Sykes S."/>
            <person name="Wortman J."/>
            <person name="Nusbaum C."/>
            <person name="Birren B."/>
        </authorList>
    </citation>
    <scope>NUCLEOTIDE SEQUENCE [LARGE SCALE GENOMIC DNA]</scope>
    <source>
        <strain evidence="1">ATCC 38817</strain>
    </source>
</reference>
<proteinExistence type="predicted"/>
<dbReference type="RefSeq" id="XP_009493208.1">
    <property type="nucleotide sequence ID" value="XM_009494933.1"/>
</dbReference>
<dbReference type="GeneID" id="20525773"/>
<dbReference type="AlphaFoldDB" id="A0A058ZB55"/>
<sequence length="690" mass="72299">MVSPQGPLSLEELAMAFRQEADRAVVSLNEHALHDSARWLSDLVGCLAPGTALLSEAVHLAASGARPIGHPGCPMQMSTPLAARARTQLRNTLHEGHAFLRASYQAGHGPADRRSSGPGLATARPRDLGNAFAGLYARWLDADRRRQDATVRLYANRFGTGATTLQPPAPRPPARFTMRRGVGSIDTAFFNSVDEISRDLVVLLMAELAQAEGRTLEHPGSASAEPLRACLAWLGAPPGDRPVTALLRRVGRLPGGLAAMSGLARLFWLAAVMLLEKSRAAGTLPVPGARRPPFFLLALASAVLDPLHWGAWLVLSHFVATVEQLGRIVAQLRAAVVHIRGSPLFGLEHAVALSLMGRLFEAHTLTTVLRTEPASALRVLLTGRGTGQDTGGGCDRCMPAPAGQAACICLGPVFLLAAGHGGVAAVLLARAHALQGDLAGARALLAPVARASFHHYGAELSGLLFRLLPLDDHLPEGGGCTGGGALAPGDPEAELTRLLVCLPAREALGLLAEVALAEDPAGVRPGSLVVQADHAMALFLTGWESVHLRRATGLLERAVCGLPAGVGLASDHAGGPDDAWASLAGAYALAEAPALAAEAFLWPLAGRSDGWAGGQRAALGLSQVYHRMGKSSLAGLWAWRACAESPADPRSWALLRDSLSEQGQSCLDRLLPEVQNMAPTSMDDLLAHFD</sequence>
<dbReference type="EMBL" id="KB932202">
    <property type="protein sequence ID" value="KCV71629.1"/>
    <property type="molecule type" value="Genomic_DNA"/>
</dbReference>
<evidence type="ECO:0000313" key="1">
    <source>
        <dbReference type="EMBL" id="KCV71629.1"/>
    </source>
</evidence>
<keyword evidence="2" id="KW-1185">Reference proteome</keyword>
<protein>
    <submittedName>
        <fullName evidence="1">Uncharacterized protein</fullName>
    </submittedName>
</protein>
<accession>A0A058ZB55</accession>
<name>A0A058ZB55_FONAL</name>
<dbReference type="Proteomes" id="UP000030693">
    <property type="component" value="Unassembled WGS sequence"/>
</dbReference>